<evidence type="ECO:0000313" key="2">
    <source>
        <dbReference type="EMBL" id="NKI33117.1"/>
    </source>
</evidence>
<evidence type="ECO:0000256" key="1">
    <source>
        <dbReference type="SAM" id="SignalP"/>
    </source>
</evidence>
<dbReference type="EMBL" id="JAAWWL010000002">
    <property type="protein sequence ID" value="NKI33117.1"/>
    <property type="molecule type" value="Genomic_DNA"/>
</dbReference>
<sequence>MLRQTILVVVVLSCFSCLAQHKVTGTIVDELGLPVNKAKITMEDSPTEIFTDYQGSFSISSETDFYWKIKISCEGFLTETYYVLDGGNAGNITLAYDIDLNKLLEDGNGLNLNRRFDFEEKGQLAFSYLKNDLLNFSLRL</sequence>
<reference evidence="2 3" key="1">
    <citation type="submission" date="2020-04" db="EMBL/GenBank/DDBJ databases">
        <authorList>
            <person name="Yoon J."/>
        </authorList>
    </citation>
    <scope>NUCLEOTIDE SEQUENCE [LARGE SCALE GENOMIC DNA]</scope>
    <source>
        <strain evidence="2 3">DJ-13</strain>
    </source>
</reference>
<protein>
    <submittedName>
        <fullName evidence="2">Carboxypeptidase regulatory-like domain-containing protein</fullName>
    </submittedName>
</protein>
<gene>
    <name evidence="2" type="ORF">HCU67_14265</name>
</gene>
<dbReference type="RefSeq" id="WP_168553266.1">
    <property type="nucleotide sequence ID" value="NZ_JAAWWL010000002.1"/>
</dbReference>
<organism evidence="2 3">
    <name type="scientific">Croceivirga thetidis</name>
    <dbReference type="NCBI Taxonomy" id="2721623"/>
    <lineage>
        <taxon>Bacteria</taxon>
        <taxon>Pseudomonadati</taxon>
        <taxon>Bacteroidota</taxon>
        <taxon>Flavobacteriia</taxon>
        <taxon>Flavobacteriales</taxon>
        <taxon>Flavobacteriaceae</taxon>
        <taxon>Croceivirga</taxon>
    </lineage>
</organism>
<feature type="chain" id="PRO_5045342620" evidence="1">
    <location>
        <begin position="20"/>
        <end position="140"/>
    </location>
</feature>
<dbReference type="Gene3D" id="2.60.40.1120">
    <property type="entry name" value="Carboxypeptidase-like, regulatory domain"/>
    <property type="match status" value="1"/>
</dbReference>
<dbReference type="Proteomes" id="UP000718451">
    <property type="component" value="Unassembled WGS sequence"/>
</dbReference>
<evidence type="ECO:0000313" key="3">
    <source>
        <dbReference type="Proteomes" id="UP000718451"/>
    </source>
</evidence>
<feature type="signal peptide" evidence="1">
    <location>
        <begin position="1"/>
        <end position="19"/>
    </location>
</feature>
<name>A0ABX1GWM4_9FLAO</name>
<proteinExistence type="predicted"/>
<accession>A0ABX1GWM4</accession>
<dbReference type="InterPro" id="IPR008969">
    <property type="entry name" value="CarboxyPept-like_regulatory"/>
</dbReference>
<keyword evidence="1" id="KW-0732">Signal</keyword>
<keyword evidence="3" id="KW-1185">Reference proteome</keyword>
<comment type="caution">
    <text evidence="2">The sequence shown here is derived from an EMBL/GenBank/DDBJ whole genome shotgun (WGS) entry which is preliminary data.</text>
</comment>
<dbReference type="SUPFAM" id="SSF49464">
    <property type="entry name" value="Carboxypeptidase regulatory domain-like"/>
    <property type="match status" value="1"/>
</dbReference>